<name>A0A7H1BI69_9ACTN</name>
<sequence length="171" mass="18592">MLRQPVGVWVAALIAVITLTGTLLSIPHPARAADGVCGAGSLKRAKVSASLKLDDRSRTQTKLVSRLTIEVPDSWPYATDLLLGENSEGHRRAMRCLLRGDGRQAQWWAEWRAAEPRVNSVKGAVRIRTDTYGWADAQGTFYIGPWDVSIGKNHWTAALNMPLLAGPAGPP</sequence>
<dbReference type="Proteomes" id="UP000516428">
    <property type="component" value="Chromosome"/>
</dbReference>
<keyword evidence="2" id="KW-1185">Reference proteome</keyword>
<dbReference type="EMBL" id="CP061281">
    <property type="protein sequence ID" value="QNS08424.1"/>
    <property type="molecule type" value="Genomic_DNA"/>
</dbReference>
<organism evidence="1 2">
    <name type="scientific">Streptomyces xanthii</name>
    <dbReference type="NCBI Taxonomy" id="2768069"/>
    <lineage>
        <taxon>Bacteria</taxon>
        <taxon>Bacillati</taxon>
        <taxon>Actinomycetota</taxon>
        <taxon>Actinomycetes</taxon>
        <taxon>Kitasatosporales</taxon>
        <taxon>Streptomycetaceae</taxon>
        <taxon>Streptomyces</taxon>
    </lineage>
</organism>
<dbReference type="RefSeq" id="WP_188341085.1">
    <property type="nucleotide sequence ID" value="NZ_CP061281.1"/>
</dbReference>
<dbReference type="Pfam" id="PF19683">
    <property type="entry name" value="DUF6185"/>
    <property type="match status" value="1"/>
</dbReference>
<reference evidence="1 2" key="1">
    <citation type="submission" date="2020-09" db="EMBL/GenBank/DDBJ databases">
        <title>A novel species.</title>
        <authorList>
            <person name="Gao J."/>
        </authorList>
    </citation>
    <scope>NUCLEOTIDE SEQUENCE [LARGE SCALE GENOMIC DNA]</scope>
    <source>
        <strain evidence="1 2">CRXT-Y-14</strain>
    </source>
</reference>
<dbReference type="KEGG" id="sxn:IAG42_35780"/>
<protein>
    <submittedName>
        <fullName evidence="1">Uncharacterized protein</fullName>
    </submittedName>
</protein>
<dbReference type="AlphaFoldDB" id="A0A7H1BI69"/>
<dbReference type="InterPro" id="IPR046176">
    <property type="entry name" value="DUF6185"/>
</dbReference>
<accession>A0A7H1BI69</accession>
<proteinExistence type="predicted"/>
<evidence type="ECO:0000313" key="1">
    <source>
        <dbReference type="EMBL" id="QNS08424.1"/>
    </source>
</evidence>
<gene>
    <name evidence="1" type="ORF">IAG42_35780</name>
</gene>
<evidence type="ECO:0000313" key="2">
    <source>
        <dbReference type="Proteomes" id="UP000516428"/>
    </source>
</evidence>